<keyword evidence="4 8" id="KW-0399">Innate immunity</keyword>
<dbReference type="GO" id="GO:0045087">
    <property type="term" value="P:innate immune response"/>
    <property type="evidence" value="ECO:0007669"/>
    <property type="project" value="UniProtKB-KW"/>
</dbReference>
<evidence type="ECO:0000256" key="5">
    <source>
        <dbReference type="ARBA" id="ARBA00022729"/>
    </source>
</evidence>
<keyword evidence="13" id="KW-1185">Reference proteome</keyword>
<dbReference type="InterPro" id="IPR017331">
    <property type="entry name" value="Peptidoglycan_recognition"/>
</dbReference>
<evidence type="ECO:0000313" key="13">
    <source>
        <dbReference type="Proteomes" id="UP001652661"/>
    </source>
</evidence>
<keyword evidence="3" id="KW-0964">Secreted</keyword>
<dbReference type="OrthoDB" id="10001926at2759"/>
<protein>
    <recommendedName>
        <fullName evidence="8">Peptidoglycan-recognition protein</fullName>
    </recommendedName>
</protein>
<dbReference type="InterPro" id="IPR006619">
    <property type="entry name" value="PGRP_domain_met/bac"/>
</dbReference>
<dbReference type="GO" id="GO:0042834">
    <property type="term" value="F:peptidoglycan binding"/>
    <property type="evidence" value="ECO:0007669"/>
    <property type="project" value="InterPro"/>
</dbReference>
<dbReference type="CDD" id="cd06583">
    <property type="entry name" value="PGRP"/>
    <property type="match status" value="1"/>
</dbReference>
<dbReference type="PIRSF" id="PIRSF037945">
    <property type="entry name" value="PGRPs"/>
    <property type="match status" value="1"/>
</dbReference>
<evidence type="ECO:0000256" key="4">
    <source>
        <dbReference type="ARBA" id="ARBA00022588"/>
    </source>
</evidence>
<organism evidence="13 14">
    <name type="scientific">Drosophila kikkawai</name>
    <name type="common">Fruit fly</name>
    <dbReference type="NCBI Taxonomy" id="30033"/>
    <lineage>
        <taxon>Eukaryota</taxon>
        <taxon>Metazoa</taxon>
        <taxon>Ecdysozoa</taxon>
        <taxon>Arthropoda</taxon>
        <taxon>Hexapoda</taxon>
        <taxon>Insecta</taxon>
        <taxon>Pterygota</taxon>
        <taxon>Neoptera</taxon>
        <taxon>Endopterygota</taxon>
        <taxon>Diptera</taxon>
        <taxon>Brachycera</taxon>
        <taxon>Muscomorpha</taxon>
        <taxon>Ephydroidea</taxon>
        <taxon>Drosophilidae</taxon>
        <taxon>Drosophila</taxon>
        <taxon>Sophophora</taxon>
    </lineage>
</organism>
<dbReference type="PANTHER" id="PTHR11022:SF75">
    <property type="entry name" value="PEPTIDOGLYCAN-RECOGNITION PROTEIN SB1-RELATED"/>
    <property type="match status" value="1"/>
</dbReference>
<evidence type="ECO:0000256" key="3">
    <source>
        <dbReference type="ARBA" id="ARBA00022525"/>
    </source>
</evidence>
<dbReference type="SUPFAM" id="SSF55846">
    <property type="entry name" value="N-acetylmuramoyl-L-alanine amidase-like"/>
    <property type="match status" value="1"/>
</dbReference>
<evidence type="ECO:0000256" key="10">
    <source>
        <dbReference type="SAM" id="SignalP"/>
    </source>
</evidence>
<evidence type="ECO:0000256" key="9">
    <source>
        <dbReference type="PIRSR" id="PIRSR037945-1"/>
    </source>
</evidence>
<feature type="domain" description="Peptidoglycan recognition protein family" evidence="12">
    <location>
        <begin position="24"/>
        <end position="167"/>
    </location>
</feature>
<keyword evidence="6 8" id="KW-0391">Immunity</keyword>
<dbReference type="OMA" id="HYLIGGN"/>
<dbReference type="GO" id="GO:0008270">
    <property type="term" value="F:zinc ion binding"/>
    <property type="evidence" value="ECO:0007669"/>
    <property type="project" value="InterPro"/>
</dbReference>
<dbReference type="InterPro" id="IPR002502">
    <property type="entry name" value="Amidase_domain"/>
</dbReference>
<evidence type="ECO:0000259" key="11">
    <source>
        <dbReference type="SMART" id="SM00644"/>
    </source>
</evidence>
<keyword evidence="5 10" id="KW-0732">Signal</keyword>
<name>A0A6P4IZ90_DROKI</name>
<reference evidence="14" key="1">
    <citation type="submission" date="2025-08" db="UniProtKB">
        <authorList>
            <consortium name="RefSeq"/>
        </authorList>
    </citation>
    <scope>IDENTIFICATION</scope>
    <source>
        <strain evidence="14">14028-0561.14</strain>
        <tissue evidence="14">Whole fly</tissue>
    </source>
</reference>
<gene>
    <name evidence="14" type="primary">PGRP-SD</name>
</gene>
<keyword evidence="7" id="KW-1015">Disulfide bond</keyword>
<comment type="subcellular location">
    <subcellularLocation>
        <location evidence="1">Secreted</location>
    </subcellularLocation>
</comment>
<dbReference type="AlphaFoldDB" id="A0A6P4IZ90"/>
<sequence>MISTWFVMLTASVFSAMAVHGKVPTIVTRAEWNARAPSGPMDGMETPLPRAVIAHTAGGGCTDDVSCAQQVRNLQSFQMTRLKFSDIGYHYLIGGNGKVYEGRSPSQRGAFAGPNNEGSLGIAFIGNFEEQAPKQEAIEAAKKLLEQAVQQAQLIESYKLLGHRQVSATKSPGDALYALLQQWPQWSPEI</sequence>
<proteinExistence type="inferred from homology"/>
<dbReference type="PANTHER" id="PTHR11022">
    <property type="entry name" value="PEPTIDOGLYCAN RECOGNITION PROTEIN"/>
    <property type="match status" value="1"/>
</dbReference>
<dbReference type="GO" id="GO:0009253">
    <property type="term" value="P:peptidoglycan catabolic process"/>
    <property type="evidence" value="ECO:0007669"/>
    <property type="project" value="InterPro"/>
</dbReference>
<dbReference type="Proteomes" id="UP001652661">
    <property type="component" value="Chromosome 3L"/>
</dbReference>
<evidence type="ECO:0000256" key="6">
    <source>
        <dbReference type="ARBA" id="ARBA00022859"/>
    </source>
</evidence>
<feature type="signal peptide" evidence="10">
    <location>
        <begin position="1"/>
        <end position="21"/>
    </location>
</feature>
<feature type="domain" description="N-acetylmuramoyl-L-alanine amidase" evidence="11">
    <location>
        <begin position="36"/>
        <end position="173"/>
    </location>
</feature>
<dbReference type="Gene3D" id="3.40.80.10">
    <property type="entry name" value="Peptidoglycan recognition protein-like"/>
    <property type="match status" value="1"/>
</dbReference>
<evidence type="ECO:0000256" key="2">
    <source>
        <dbReference type="ARBA" id="ARBA00007553"/>
    </source>
</evidence>
<feature type="disulfide bond" evidence="9">
    <location>
        <begin position="61"/>
        <end position="67"/>
    </location>
</feature>
<dbReference type="RefSeq" id="XP_017027633.1">
    <property type="nucleotide sequence ID" value="XM_017172144.3"/>
</dbReference>
<feature type="chain" id="PRO_5027952053" description="Peptidoglycan-recognition protein" evidence="10">
    <location>
        <begin position="22"/>
        <end position="190"/>
    </location>
</feature>
<dbReference type="GO" id="GO:0005576">
    <property type="term" value="C:extracellular region"/>
    <property type="evidence" value="ECO:0007669"/>
    <property type="project" value="UniProtKB-SubCell"/>
</dbReference>
<comment type="similarity">
    <text evidence="2 8">Belongs to the N-acetylmuramoyl-L-alanine amidase 2 family.</text>
</comment>
<dbReference type="InterPro" id="IPR036505">
    <property type="entry name" value="Amidase/PGRP_sf"/>
</dbReference>
<evidence type="ECO:0000256" key="7">
    <source>
        <dbReference type="ARBA" id="ARBA00023157"/>
    </source>
</evidence>
<evidence type="ECO:0000259" key="12">
    <source>
        <dbReference type="SMART" id="SM00701"/>
    </source>
</evidence>
<dbReference type="FunFam" id="3.40.80.10:FF:000001">
    <property type="entry name" value="Peptidoglycan recognition protein 1"/>
    <property type="match status" value="1"/>
</dbReference>
<dbReference type="SMART" id="SM00701">
    <property type="entry name" value="PGRP"/>
    <property type="match status" value="1"/>
</dbReference>
<evidence type="ECO:0000313" key="14">
    <source>
        <dbReference type="RefSeq" id="XP_017027633.1"/>
    </source>
</evidence>
<dbReference type="SMART" id="SM00644">
    <property type="entry name" value="Ami_2"/>
    <property type="match status" value="1"/>
</dbReference>
<evidence type="ECO:0000256" key="1">
    <source>
        <dbReference type="ARBA" id="ARBA00004613"/>
    </source>
</evidence>
<accession>A0A6P4IZ90</accession>
<dbReference type="GO" id="GO:0008745">
    <property type="term" value="F:N-acetylmuramoyl-L-alanine amidase activity"/>
    <property type="evidence" value="ECO:0007669"/>
    <property type="project" value="InterPro"/>
</dbReference>
<dbReference type="InterPro" id="IPR015510">
    <property type="entry name" value="PGRP"/>
</dbReference>
<evidence type="ECO:0000256" key="8">
    <source>
        <dbReference type="PIRNR" id="PIRNR037945"/>
    </source>
</evidence>
<dbReference type="Pfam" id="PF01510">
    <property type="entry name" value="Amidase_2"/>
    <property type="match status" value="1"/>
</dbReference>